<dbReference type="EMBL" id="BQNB010017946">
    <property type="protein sequence ID" value="GJT68976.1"/>
    <property type="molecule type" value="Genomic_DNA"/>
</dbReference>
<dbReference type="SUPFAM" id="SSF56672">
    <property type="entry name" value="DNA/RNA polymerases"/>
    <property type="match status" value="1"/>
</dbReference>
<accession>A0ABQ5G033</accession>
<reference evidence="4" key="2">
    <citation type="submission" date="2022-01" db="EMBL/GenBank/DDBJ databases">
        <authorList>
            <person name="Yamashiro T."/>
            <person name="Shiraishi A."/>
            <person name="Satake H."/>
            <person name="Nakayama K."/>
        </authorList>
    </citation>
    <scope>NUCLEOTIDE SEQUENCE</scope>
</reference>
<dbReference type="GO" id="GO:0003964">
    <property type="term" value="F:RNA-directed DNA polymerase activity"/>
    <property type="evidence" value="ECO:0007669"/>
    <property type="project" value="UniProtKB-KW"/>
</dbReference>
<reference evidence="4" key="1">
    <citation type="journal article" date="2022" name="Int. J. Mol. Sci.">
        <title>Draft Genome of Tanacetum Coccineum: Genomic Comparison of Closely Related Tanacetum-Family Plants.</title>
        <authorList>
            <person name="Yamashiro T."/>
            <person name="Shiraishi A."/>
            <person name="Nakayama K."/>
            <person name="Satake H."/>
        </authorList>
    </citation>
    <scope>NUCLEOTIDE SEQUENCE</scope>
</reference>
<name>A0ABQ5G033_9ASTR</name>
<evidence type="ECO:0000256" key="1">
    <source>
        <dbReference type="SAM" id="MobiDB-lite"/>
    </source>
</evidence>
<dbReference type="CDD" id="cd01647">
    <property type="entry name" value="RT_LTR"/>
    <property type="match status" value="1"/>
</dbReference>
<dbReference type="InterPro" id="IPR043128">
    <property type="entry name" value="Rev_trsase/Diguanyl_cyclase"/>
</dbReference>
<feature type="region of interest" description="Disordered" evidence="1">
    <location>
        <begin position="860"/>
        <end position="884"/>
    </location>
</feature>
<keyword evidence="4" id="KW-0695">RNA-directed DNA polymerase</keyword>
<dbReference type="Proteomes" id="UP001151760">
    <property type="component" value="Unassembled WGS sequence"/>
</dbReference>
<dbReference type="Gene3D" id="3.30.70.270">
    <property type="match status" value="1"/>
</dbReference>
<feature type="domain" description="RNase H type-1" evidence="3">
    <location>
        <begin position="716"/>
        <end position="754"/>
    </location>
</feature>
<dbReference type="PANTHER" id="PTHR24559:SF444">
    <property type="entry name" value="REVERSE TRANSCRIPTASE DOMAIN-CONTAINING PROTEIN"/>
    <property type="match status" value="1"/>
</dbReference>
<feature type="region of interest" description="Disordered" evidence="1">
    <location>
        <begin position="824"/>
        <end position="844"/>
    </location>
</feature>
<feature type="domain" description="Reverse transcriptase" evidence="2">
    <location>
        <begin position="587"/>
        <end position="695"/>
    </location>
</feature>
<dbReference type="PANTHER" id="PTHR24559">
    <property type="entry name" value="TRANSPOSON TY3-I GAG-POL POLYPROTEIN"/>
    <property type="match status" value="1"/>
</dbReference>
<dbReference type="Gene3D" id="3.10.10.10">
    <property type="entry name" value="HIV Type 1 Reverse Transcriptase, subunit A, domain 1"/>
    <property type="match status" value="1"/>
</dbReference>
<dbReference type="InterPro" id="IPR000477">
    <property type="entry name" value="RT_dom"/>
</dbReference>
<dbReference type="InterPro" id="IPR002156">
    <property type="entry name" value="RNaseH_domain"/>
</dbReference>
<evidence type="ECO:0000313" key="5">
    <source>
        <dbReference type="Proteomes" id="UP001151760"/>
    </source>
</evidence>
<dbReference type="Pfam" id="PF00078">
    <property type="entry name" value="RVT_1"/>
    <property type="match status" value="1"/>
</dbReference>
<feature type="compositionally biased region" description="Basic and acidic residues" evidence="1">
    <location>
        <begin position="289"/>
        <end position="299"/>
    </location>
</feature>
<dbReference type="Pfam" id="PF13456">
    <property type="entry name" value="RVT_3"/>
    <property type="match status" value="1"/>
</dbReference>
<feature type="compositionally biased region" description="Basic and acidic residues" evidence="1">
    <location>
        <begin position="824"/>
        <end position="840"/>
    </location>
</feature>
<keyword evidence="4" id="KW-0808">Transferase</keyword>
<dbReference type="InterPro" id="IPR053134">
    <property type="entry name" value="RNA-dir_DNA_polymerase"/>
</dbReference>
<sequence length="931" mass="106474">MEPRLEPNKEAILTLRPRSLVVRRQRERVVGFKEAPNREGNRGGRNAKGIRLSEIEARKDENRGVNLPPLLAAHLERNRGGQPLRSSLTSIHRGHQPSANLGGISLLTTSNPPAGGIPTYHPQGGIYHRLSPAMAYLHTMGLCSFIDSTGFVTLFVRWIEDYPLPDGLKMHSHIGSYDGKRDPDNFLHLFEGAIHIQQKKFTKTYLAVHTIKQKEGKSTRAFITRYTDDTLQILGLHEEQRISGFVHGLRTRSLVKHLSTDLSSTYKGLMEKTYTWIEAKEVTTNGTPNDRKENFERSRNSSWDNNRGQKGKDRLSPYRGPNHRLLSNLSKSPREILATEKEARSFEQPPRMFGSRRSRDMSKYCHFYEHHGHDTNDCRQLRNQIEEAVKSGQLSHLVKGITKERDESYTKNKVEGLASEGREITFPSGGSNSSAPVVIKAKIFGREVNRVDMDGRSSCEKMGIMVSTIHGAIKFHTTEGIGNVFSTYESDKVKEGMKKIRETPPANVLAWTHANMTEILRTITVKGKPFNTGHKLNEYSHVKPIKQKRRGMCPDHSTTACKEVEELTKAGILRKVKHQTWVANPVMGYHQIQMAEEDEDKTTSFTREGVYCYRKMPFGLKNARATYQRLVNKVFYDQIRRNLEAYVDDIVIKSTSEEEMLADIKETFERFRSINMKLNPKKCSFDVEEGSFLGHLITKQGIRANPSKVKAITDVEQLKTLKDKIKEALKDFDSYTIEYIRRNQNKKADALSKLASMTFKHLTKEVLVEVLPKRSIEEKKILQVETKEGESWMTPIHEYLLRCVASPQTDDIIKEVHEGTSRLREMQGAIRDKESSRKQQDNSQKWMTIQSLGNLKCHKQSARRKRSISEKVHRTLPRNSQKDTPFSLTYGFEAKIPISENDVAKDDRGRIKEVNKRRGSKEIASIEEAYY</sequence>
<protein>
    <submittedName>
        <fullName evidence="4">Reverse transcriptase domain-containing protein</fullName>
    </submittedName>
</protein>
<keyword evidence="4" id="KW-0548">Nucleotidyltransferase</keyword>
<evidence type="ECO:0000259" key="3">
    <source>
        <dbReference type="Pfam" id="PF13456"/>
    </source>
</evidence>
<evidence type="ECO:0000259" key="2">
    <source>
        <dbReference type="Pfam" id="PF00078"/>
    </source>
</evidence>
<organism evidence="4 5">
    <name type="scientific">Tanacetum coccineum</name>
    <dbReference type="NCBI Taxonomy" id="301880"/>
    <lineage>
        <taxon>Eukaryota</taxon>
        <taxon>Viridiplantae</taxon>
        <taxon>Streptophyta</taxon>
        <taxon>Embryophyta</taxon>
        <taxon>Tracheophyta</taxon>
        <taxon>Spermatophyta</taxon>
        <taxon>Magnoliopsida</taxon>
        <taxon>eudicotyledons</taxon>
        <taxon>Gunneridae</taxon>
        <taxon>Pentapetalae</taxon>
        <taxon>asterids</taxon>
        <taxon>campanulids</taxon>
        <taxon>Asterales</taxon>
        <taxon>Asteraceae</taxon>
        <taxon>Asteroideae</taxon>
        <taxon>Anthemideae</taxon>
        <taxon>Anthemidinae</taxon>
        <taxon>Tanacetum</taxon>
    </lineage>
</organism>
<evidence type="ECO:0000313" key="4">
    <source>
        <dbReference type="EMBL" id="GJT68976.1"/>
    </source>
</evidence>
<keyword evidence="5" id="KW-1185">Reference proteome</keyword>
<comment type="caution">
    <text evidence="4">The sequence shown here is derived from an EMBL/GenBank/DDBJ whole genome shotgun (WGS) entry which is preliminary data.</text>
</comment>
<proteinExistence type="predicted"/>
<feature type="region of interest" description="Disordered" evidence="1">
    <location>
        <begin position="285"/>
        <end position="333"/>
    </location>
</feature>
<dbReference type="InterPro" id="IPR043502">
    <property type="entry name" value="DNA/RNA_pol_sf"/>
</dbReference>
<gene>
    <name evidence="4" type="ORF">Tco_1028262</name>
</gene>